<proteinExistence type="predicted"/>
<dbReference type="PROSITE" id="PS00211">
    <property type="entry name" value="ABC_TRANSPORTER_1"/>
    <property type="match status" value="1"/>
</dbReference>
<protein>
    <recommendedName>
        <fullName evidence="5">ABC transporter domain-containing protein</fullName>
    </recommendedName>
</protein>
<feature type="domain" description="ABC transporter" evidence="5">
    <location>
        <begin position="49"/>
        <end position="269"/>
    </location>
</feature>
<dbReference type="InterPro" id="IPR015856">
    <property type="entry name" value="ABC_transpr_CbiO/EcfA_su"/>
</dbReference>
<sequence length="851" mass="91318">MAHAFAGGTSAICRCPHDPGRAALVSRPRHRLRVLASSLPTPAIEGQGVELSVTTRRGRVLPVLKDCSLRVPPGQLWMLLGPNGCGKSTLLKVLAGFLNPSSGTVYINRPCSYVFQNPDHQVVMPTVESDVAFGLGKLNLSLDEVRSRVSQSLDAVGMLSYSQRPIQTLSGGQKQRVAIAGALAEASKVLLLDELTTFLDEYDQMGVIKAVRKSVGAGGEVSALWVTHRLEELRYADGAIYMEDGQTIIQGRLTPKPPSITFTHDYTSRAPKSCLIRYPAAVFAVKSKNPSSHQSRRRKSKHLRMRCIRQIVFSQRERYIRPVGVEIRRLRGDLPTTPRPVRSPSLYQAAAAAEGGPPAARGRGALAHLARLVLGGIVRPIQALGQILSPAAATVSRRSAAPPAAPAPAAADVSHHSPSEVLRSFKELRRLHIELPTGELGIEDGVLLKWKADFGSTLGSCVILGASSVTSKPPPPPAAPPPTAADSSAASPDSSREPDELGNIPESLYTNGGLKLRVVWTISSLIAASARHYLLQPIIADHSTLESLDLTDADGQGVLTMDKRQLQELRVRPVSASGNSHRTLMPALSMRLWYAPHIELPGGQLLKGATLELRRLHIELPTGELGIEDGVLLKWKADFGSTLGSCVILGASSVTSKPPPPPAAPPPTAADSSAASPDSSREPDELGNIPESLYTNGGLKLRVVWTISSLIAASARHYLLQPIIADHSTLESLDLTDADGQGVLTMDKRQLQELRVRPVSASGNSHRTLMPALSMRLWYAPHIELPGGQLLKGATLVAIRPSEDVLREGGGIEVAGPTGASWILDAFEEPYRTAAQVLLKRRTYSLEMNSF</sequence>
<evidence type="ECO:0000256" key="2">
    <source>
        <dbReference type="ARBA" id="ARBA00022741"/>
    </source>
</evidence>
<evidence type="ECO:0000256" key="4">
    <source>
        <dbReference type="SAM" id="MobiDB-lite"/>
    </source>
</evidence>
<feature type="region of interest" description="Disordered" evidence="4">
    <location>
        <begin position="469"/>
        <end position="506"/>
    </location>
</feature>
<accession>B9ET82</accession>
<dbReference type="InterPro" id="IPR003593">
    <property type="entry name" value="AAA+_ATPase"/>
</dbReference>
<dbReference type="Gene3D" id="3.40.50.300">
    <property type="entry name" value="P-loop containing nucleotide triphosphate hydrolases"/>
    <property type="match status" value="1"/>
</dbReference>
<dbReference type="PANTHER" id="PTHR31215">
    <property type="entry name" value="OS05G0510400 PROTEIN-RELATED"/>
    <property type="match status" value="1"/>
</dbReference>
<dbReference type="CDD" id="cd03225">
    <property type="entry name" value="ABC_cobalt_CbiO_domain1"/>
    <property type="match status" value="1"/>
</dbReference>
<dbReference type="SMART" id="SM00382">
    <property type="entry name" value="AAA"/>
    <property type="match status" value="1"/>
</dbReference>
<evidence type="ECO:0000256" key="1">
    <source>
        <dbReference type="ARBA" id="ARBA00022448"/>
    </source>
</evidence>
<feature type="compositionally biased region" description="Pro residues" evidence="4">
    <location>
        <begin position="657"/>
        <end position="668"/>
    </location>
</feature>
<dbReference type="EMBL" id="CM000138">
    <property type="protein sequence ID" value="EEE55450.1"/>
    <property type="molecule type" value="Genomic_DNA"/>
</dbReference>
<dbReference type="PROSITE" id="PS50893">
    <property type="entry name" value="ABC_TRANSPORTER_2"/>
    <property type="match status" value="1"/>
</dbReference>
<feature type="compositionally biased region" description="Pro residues" evidence="4">
    <location>
        <begin position="472"/>
        <end position="483"/>
    </location>
</feature>
<evidence type="ECO:0000259" key="5">
    <source>
        <dbReference type="PROSITE" id="PS50893"/>
    </source>
</evidence>
<dbReference type="InterPro" id="IPR027417">
    <property type="entry name" value="P-loop_NTPase"/>
</dbReference>
<keyword evidence="1" id="KW-0813">Transport</keyword>
<evidence type="ECO:0000313" key="6">
    <source>
        <dbReference type="EMBL" id="EEE55450.1"/>
    </source>
</evidence>
<gene>
    <name evidence="6" type="ORF">OsJ_03607</name>
</gene>
<dbReference type="FunFam" id="3.40.50.300:FF:001360">
    <property type="entry name" value="ABC transporter I family member 10"/>
    <property type="match status" value="1"/>
</dbReference>
<dbReference type="AlphaFoldDB" id="B9ET82"/>
<feature type="compositionally biased region" description="Low complexity" evidence="4">
    <location>
        <begin position="669"/>
        <end position="678"/>
    </location>
</feature>
<dbReference type="Pfam" id="PF00005">
    <property type="entry name" value="ABC_tran"/>
    <property type="match status" value="1"/>
</dbReference>
<dbReference type="GO" id="GO:0016020">
    <property type="term" value="C:membrane"/>
    <property type="evidence" value="ECO:0007669"/>
    <property type="project" value="InterPro"/>
</dbReference>
<reference evidence="6" key="2">
    <citation type="submission" date="2008-12" db="EMBL/GenBank/DDBJ databases">
        <title>Improved gene annotation of the rice (Oryza sativa) genomes.</title>
        <authorList>
            <person name="Wang J."/>
            <person name="Li R."/>
            <person name="Fan W."/>
            <person name="Huang Q."/>
            <person name="Zhang J."/>
            <person name="Zhou Y."/>
            <person name="Hu Y."/>
            <person name="Zi S."/>
            <person name="Li J."/>
            <person name="Ni P."/>
            <person name="Zheng H."/>
            <person name="Zhang Y."/>
            <person name="Zhao M."/>
            <person name="Hao Q."/>
            <person name="McDermott J."/>
            <person name="Samudrala R."/>
            <person name="Kristiansen K."/>
            <person name="Wong G.K.-S."/>
        </authorList>
    </citation>
    <scope>NUCLEOTIDE SEQUENCE</scope>
</reference>
<feature type="compositionally biased region" description="Low complexity" evidence="4">
    <location>
        <begin position="484"/>
        <end position="493"/>
    </location>
</feature>
<feature type="region of interest" description="Disordered" evidence="4">
    <location>
        <begin position="654"/>
        <end position="689"/>
    </location>
</feature>
<dbReference type="Proteomes" id="UP000007752">
    <property type="component" value="Chromosome 1"/>
</dbReference>
<feature type="region of interest" description="Disordered" evidence="4">
    <location>
        <begin position="399"/>
        <end position="418"/>
    </location>
</feature>
<reference evidence="6" key="1">
    <citation type="journal article" date="2005" name="PLoS Biol.">
        <title>The genomes of Oryza sativa: a history of duplications.</title>
        <authorList>
            <person name="Yu J."/>
            <person name="Wang J."/>
            <person name="Lin W."/>
            <person name="Li S."/>
            <person name="Li H."/>
            <person name="Zhou J."/>
            <person name="Ni P."/>
            <person name="Dong W."/>
            <person name="Hu S."/>
            <person name="Zeng C."/>
            <person name="Zhang J."/>
            <person name="Zhang Y."/>
            <person name="Li R."/>
            <person name="Xu Z."/>
            <person name="Li S."/>
            <person name="Li X."/>
            <person name="Zheng H."/>
            <person name="Cong L."/>
            <person name="Lin L."/>
            <person name="Yin J."/>
            <person name="Geng J."/>
            <person name="Li G."/>
            <person name="Shi J."/>
            <person name="Liu J."/>
            <person name="Lv H."/>
            <person name="Li J."/>
            <person name="Wang J."/>
            <person name="Deng Y."/>
            <person name="Ran L."/>
            <person name="Shi X."/>
            <person name="Wang X."/>
            <person name="Wu Q."/>
            <person name="Li C."/>
            <person name="Ren X."/>
            <person name="Wang J."/>
            <person name="Wang X."/>
            <person name="Li D."/>
            <person name="Liu D."/>
            <person name="Zhang X."/>
            <person name="Ji Z."/>
            <person name="Zhao W."/>
            <person name="Sun Y."/>
            <person name="Zhang Z."/>
            <person name="Bao J."/>
            <person name="Han Y."/>
            <person name="Dong L."/>
            <person name="Ji J."/>
            <person name="Chen P."/>
            <person name="Wu S."/>
            <person name="Liu J."/>
            <person name="Xiao Y."/>
            <person name="Bu D."/>
            <person name="Tan J."/>
            <person name="Yang L."/>
            <person name="Ye C."/>
            <person name="Zhang J."/>
            <person name="Xu J."/>
            <person name="Zhou Y."/>
            <person name="Yu Y."/>
            <person name="Zhang B."/>
            <person name="Zhuang S."/>
            <person name="Wei H."/>
            <person name="Liu B."/>
            <person name="Lei M."/>
            <person name="Yu H."/>
            <person name="Li Y."/>
            <person name="Xu H."/>
            <person name="Wei S."/>
            <person name="He X."/>
            <person name="Fang L."/>
            <person name="Zhang Z."/>
            <person name="Zhang Y."/>
            <person name="Huang X."/>
            <person name="Su Z."/>
            <person name="Tong W."/>
            <person name="Li J."/>
            <person name="Tong Z."/>
            <person name="Li S."/>
            <person name="Ye J."/>
            <person name="Wang L."/>
            <person name="Fang L."/>
            <person name="Lei T."/>
            <person name="Chen C."/>
            <person name="Chen H."/>
            <person name="Xu Z."/>
            <person name="Li H."/>
            <person name="Huang H."/>
            <person name="Zhang F."/>
            <person name="Xu H."/>
            <person name="Li N."/>
            <person name="Zhao C."/>
            <person name="Li S."/>
            <person name="Dong L."/>
            <person name="Huang Y."/>
            <person name="Li L."/>
            <person name="Xi Y."/>
            <person name="Qi Q."/>
            <person name="Li W."/>
            <person name="Zhang B."/>
            <person name="Hu W."/>
            <person name="Zhang Y."/>
            <person name="Tian X."/>
            <person name="Jiao Y."/>
            <person name="Liang X."/>
            <person name="Jin J."/>
            <person name="Gao L."/>
            <person name="Zheng W."/>
            <person name="Hao B."/>
            <person name="Liu S."/>
            <person name="Wang W."/>
            <person name="Yuan L."/>
            <person name="Cao M."/>
            <person name="McDermott J."/>
            <person name="Samudrala R."/>
            <person name="Wang J."/>
            <person name="Wong G.K."/>
            <person name="Yang H."/>
        </authorList>
    </citation>
    <scope>NUCLEOTIDE SEQUENCE [LARGE SCALE GENOMIC DNA]</scope>
</reference>
<dbReference type="GO" id="GO:0016887">
    <property type="term" value="F:ATP hydrolysis activity"/>
    <property type="evidence" value="ECO:0007669"/>
    <property type="project" value="InterPro"/>
</dbReference>
<dbReference type="InterPro" id="IPR044809">
    <property type="entry name" value="AUF1-like"/>
</dbReference>
<dbReference type="InterPro" id="IPR017871">
    <property type="entry name" value="ABC_transporter-like_CS"/>
</dbReference>
<name>B9ET82_ORYSJ</name>
<keyword evidence="2" id="KW-0547">Nucleotide-binding</keyword>
<feature type="compositionally biased region" description="Low complexity" evidence="4">
    <location>
        <begin position="399"/>
        <end position="412"/>
    </location>
</feature>
<keyword evidence="3" id="KW-0067">ATP-binding</keyword>
<dbReference type="GO" id="GO:0055085">
    <property type="term" value="P:transmembrane transport"/>
    <property type="evidence" value="ECO:0007669"/>
    <property type="project" value="InterPro"/>
</dbReference>
<dbReference type="SUPFAM" id="SSF52540">
    <property type="entry name" value="P-loop containing nucleoside triphosphate hydrolases"/>
    <property type="match status" value="1"/>
</dbReference>
<evidence type="ECO:0000256" key="3">
    <source>
        <dbReference type="ARBA" id="ARBA00022840"/>
    </source>
</evidence>
<dbReference type="InterPro" id="IPR003439">
    <property type="entry name" value="ABC_transporter-like_ATP-bd"/>
</dbReference>
<dbReference type="GO" id="GO:0005524">
    <property type="term" value="F:ATP binding"/>
    <property type="evidence" value="ECO:0007669"/>
    <property type="project" value="UniProtKB-KW"/>
</dbReference>
<organism evidence="6">
    <name type="scientific">Oryza sativa subsp. japonica</name>
    <name type="common">Rice</name>
    <dbReference type="NCBI Taxonomy" id="39947"/>
    <lineage>
        <taxon>Eukaryota</taxon>
        <taxon>Viridiplantae</taxon>
        <taxon>Streptophyta</taxon>
        <taxon>Embryophyta</taxon>
        <taxon>Tracheophyta</taxon>
        <taxon>Spermatophyta</taxon>
        <taxon>Magnoliopsida</taxon>
        <taxon>Liliopsida</taxon>
        <taxon>Poales</taxon>
        <taxon>Poaceae</taxon>
        <taxon>BOP clade</taxon>
        <taxon>Oryzoideae</taxon>
        <taxon>Oryzeae</taxon>
        <taxon>Oryzinae</taxon>
        <taxon>Oryza</taxon>
        <taxon>Oryza sativa</taxon>
    </lineage>
</organism>